<evidence type="ECO:0000313" key="3">
    <source>
        <dbReference type="Proteomes" id="UP000028045"/>
    </source>
</evidence>
<proteinExistence type="predicted"/>
<sequence length="178" mass="18836">MSATLTTASDPSTLASAPGGPVFGAFPDHIFSAASATSIFPSYVAVVAAFWYSSMKKDPVESRLTSGTIALPAFNANENIIVAQKTSLAQHGAGVIEASNLSPLDEAPNSGVLWSRKNVLQGPRDEDLSVPYHGIKDSVSNCYKEWKGGIESGFWSQLNVPDCPQLLGNDMKIDSLFG</sequence>
<reference evidence="2 3" key="1">
    <citation type="journal article" date="2014" name="BMC Genomics">
        <title>Comparative genome sequencing reveals chemotype-specific gene clusters in the toxigenic black mold Stachybotrys.</title>
        <authorList>
            <person name="Semeiks J."/>
            <person name="Borek D."/>
            <person name="Otwinowski Z."/>
            <person name="Grishin N.V."/>
        </authorList>
    </citation>
    <scope>NUCLEOTIDE SEQUENCE [LARGE SCALE GENOMIC DNA]</scope>
    <source>
        <strain evidence="3">CBS 109288 / IBT 7711</strain>
    </source>
</reference>
<keyword evidence="1" id="KW-0812">Transmembrane</keyword>
<protein>
    <submittedName>
        <fullName evidence="2">Uncharacterized protein</fullName>
    </submittedName>
</protein>
<organism evidence="2 3">
    <name type="scientific">Stachybotrys chartarum (strain CBS 109288 / IBT 7711)</name>
    <name type="common">Toxic black mold</name>
    <name type="synonym">Stilbospora chartarum</name>
    <dbReference type="NCBI Taxonomy" id="1280523"/>
    <lineage>
        <taxon>Eukaryota</taxon>
        <taxon>Fungi</taxon>
        <taxon>Dikarya</taxon>
        <taxon>Ascomycota</taxon>
        <taxon>Pezizomycotina</taxon>
        <taxon>Sordariomycetes</taxon>
        <taxon>Hypocreomycetidae</taxon>
        <taxon>Hypocreales</taxon>
        <taxon>Stachybotryaceae</taxon>
        <taxon>Stachybotrys</taxon>
    </lineage>
</organism>
<evidence type="ECO:0000256" key="1">
    <source>
        <dbReference type="SAM" id="Phobius"/>
    </source>
</evidence>
<accession>A0A084B2K0</accession>
<keyword evidence="1" id="KW-1133">Transmembrane helix</keyword>
<dbReference type="AlphaFoldDB" id="A0A084B2K0"/>
<dbReference type="Proteomes" id="UP000028045">
    <property type="component" value="Unassembled WGS sequence"/>
</dbReference>
<feature type="transmembrane region" description="Helical" evidence="1">
    <location>
        <begin position="30"/>
        <end position="53"/>
    </location>
</feature>
<gene>
    <name evidence="2" type="ORF">S7711_11050</name>
</gene>
<dbReference type="HOGENOM" id="CLU_1511565_0_0_1"/>
<name>A0A084B2K0_STACB</name>
<keyword evidence="1" id="KW-0472">Membrane</keyword>
<dbReference type="EMBL" id="KL648196">
    <property type="protein sequence ID" value="KEY71779.1"/>
    <property type="molecule type" value="Genomic_DNA"/>
</dbReference>
<evidence type="ECO:0000313" key="2">
    <source>
        <dbReference type="EMBL" id="KEY71779.1"/>
    </source>
</evidence>
<keyword evidence="3" id="KW-1185">Reference proteome</keyword>